<dbReference type="eggNOG" id="KOG0534">
    <property type="taxonomic scope" value="Eukaryota"/>
</dbReference>
<protein>
    <recommendedName>
        <fullName evidence="4">cytochrome-b5 reductase</fullName>
        <ecNumber evidence="4">1.6.2.2</ecNumber>
    </recommendedName>
</protein>
<dbReference type="PROSITE" id="PS51384">
    <property type="entry name" value="FAD_FR"/>
    <property type="match status" value="1"/>
</dbReference>
<dbReference type="Pfam" id="PF00175">
    <property type="entry name" value="NAD_binding_1"/>
    <property type="match status" value="1"/>
</dbReference>
<feature type="binding site" evidence="12">
    <location>
        <position position="163"/>
    </location>
    <ligand>
        <name>FAD</name>
        <dbReference type="ChEBI" id="CHEBI:57692"/>
    </ligand>
</feature>
<dbReference type="AlphaFoldDB" id="A0A0L0T5L3"/>
<dbReference type="EMBL" id="GG745363">
    <property type="protein sequence ID" value="KNE70032.1"/>
    <property type="molecule type" value="Genomic_DNA"/>
</dbReference>
<dbReference type="Gene3D" id="3.40.50.80">
    <property type="entry name" value="Nucleotide-binding domain of ferredoxin-NADP reductase (FNR) module"/>
    <property type="match status" value="1"/>
</dbReference>
<keyword evidence="15" id="KW-1185">Reference proteome</keyword>
<dbReference type="EC" id="1.6.2.2" evidence="4"/>
<evidence type="ECO:0000256" key="7">
    <source>
        <dbReference type="ARBA" id="ARBA00022827"/>
    </source>
</evidence>
<accession>A0A0L0T5L3</accession>
<dbReference type="SUPFAM" id="SSF48613">
    <property type="entry name" value="Heme oxygenase-like"/>
    <property type="match status" value="1"/>
</dbReference>
<sequence length="585" mass="62241">MFARLTSRAQPAVARIRQLSSQVGGAAGNGGGFNKAAVGAAAVGAAVADSSRRPFSTAAIAYYAMSSTSPATPTAVAVPKKEYPPALDPSEFRSFTVSDVQRINHNTAIFRLALPHADQTLNLPTTSFVLTKTGDIVRPYTPTSPDDAQGHFDLLVKQYPGGKMSTHIHSLKVGDSLEVKGPIPKYPLKANQHKEIAMVAGGTGITPMLQIVNKLLSDPADKTKLTLVFANVSEHDILLKDQLDALTKQHGDRFKVHGAAATMNSPNPEPILASSSVRAAAPGLTATLAALAEDKPMQSTTTTEGTGTTQLPAQWRRKRGDACIRANNIRTVLAEPLQRIRTPVQNRFLAHLINGSLTPALAAHWLVHDAVYLEAAARHVAHLVTLAPRADLALLAKDLNATVDELAWAHATRLTIAGAADAPDGNTPLADVTTHMVAMLDSLNQVQGPEGYVLGLLAHWAMNIAFADAWRAVSAAGHSDPQLAALVEAMRARWTAAEWYAHLDVLGLAVNAAFHDWVRGAQMKEGEAVEKVEKVARDAIGLEETFFAAAGEGKKEGAGVEKTMAGKVLEEARGATQQPWMKVED</sequence>
<comment type="cofactor">
    <cofactor evidence="1 12">
        <name>FAD</name>
        <dbReference type="ChEBI" id="CHEBI:57692"/>
    </cofactor>
</comment>
<dbReference type="Proteomes" id="UP000054350">
    <property type="component" value="Unassembled WGS sequence"/>
</dbReference>
<dbReference type="Gene3D" id="2.40.30.10">
    <property type="entry name" value="Translation factors"/>
    <property type="match status" value="1"/>
</dbReference>
<feature type="binding site" evidence="12">
    <location>
        <position position="165"/>
    </location>
    <ligand>
        <name>FAD</name>
        <dbReference type="ChEBI" id="CHEBI:57692"/>
    </ligand>
</feature>
<dbReference type="InterPro" id="IPR008333">
    <property type="entry name" value="Cbr1-like_FAD-bd_dom"/>
</dbReference>
<reference evidence="15" key="2">
    <citation type="submission" date="2009-11" db="EMBL/GenBank/DDBJ databases">
        <title>The Genome Sequence of Allomyces macrogynus strain ATCC 38327.</title>
        <authorList>
            <consortium name="The Broad Institute Genome Sequencing Platform"/>
            <person name="Russ C."/>
            <person name="Cuomo C."/>
            <person name="Shea T."/>
            <person name="Young S.K."/>
            <person name="Zeng Q."/>
            <person name="Koehrsen M."/>
            <person name="Haas B."/>
            <person name="Borodovsky M."/>
            <person name="Guigo R."/>
            <person name="Alvarado L."/>
            <person name="Berlin A."/>
            <person name="Borenstein D."/>
            <person name="Chen Z."/>
            <person name="Engels R."/>
            <person name="Freedman E."/>
            <person name="Gellesch M."/>
            <person name="Goldberg J."/>
            <person name="Griggs A."/>
            <person name="Gujja S."/>
            <person name="Heiman D."/>
            <person name="Hepburn T."/>
            <person name="Howarth C."/>
            <person name="Jen D."/>
            <person name="Larson L."/>
            <person name="Lewis B."/>
            <person name="Mehta T."/>
            <person name="Park D."/>
            <person name="Pearson M."/>
            <person name="Roberts A."/>
            <person name="Saif S."/>
            <person name="Shenoy N."/>
            <person name="Sisk P."/>
            <person name="Stolte C."/>
            <person name="Sykes S."/>
            <person name="Walk T."/>
            <person name="White J."/>
            <person name="Yandava C."/>
            <person name="Burger G."/>
            <person name="Gray M.W."/>
            <person name="Holland P.W.H."/>
            <person name="King N."/>
            <person name="Lang F.B.F."/>
            <person name="Roger A.J."/>
            <person name="Ruiz-Trillo I."/>
            <person name="Lander E."/>
            <person name="Nusbaum C."/>
        </authorList>
    </citation>
    <scope>NUCLEOTIDE SEQUENCE [LARGE SCALE GENOMIC DNA]</scope>
    <source>
        <strain evidence="15">ATCC 38327</strain>
    </source>
</reference>
<keyword evidence="7 12" id="KW-0274">FAD</keyword>
<evidence type="ECO:0000256" key="8">
    <source>
        <dbReference type="ARBA" id="ARBA00023002"/>
    </source>
</evidence>
<evidence type="ECO:0000256" key="11">
    <source>
        <dbReference type="ARBA" id="ARBA00047682"/>
    </source>
</evidence>
<keyword evidence="8" id="KW-0560">Oxidoreductase</keyword>
<dbReference type="GO" id="GO:0090524">
    <property type="term" value="F:cytochrome-b5 reductase activity, acting on NADH"/>
    <property type="evidence" value="ECO:0007669"/>
    <property type="project" value="UniProtKB-EC"/>
</dbReference>
<dbReference type="InterPro" id="IPR016084">
    <property type="entry name" value="Haem_Oase-like_multi-hlx"/>
</dbReference>
<dbReference type="FunFam" id="2.40.30.10:FF:000032">
    <property type="entry name" value="NADH-cytochrome b5 reductase"/>
    <property type="match status" value="1"/>
</dbReference>
<evidence type="ECO:0000256" key="1">
    <source>
        <dbReference type="ARBA" id="ARBA00001974"/>
    </source>
</evidence>
<keyword evidence="9" id="KW-0520">NAD</keyword>
<evidence type="ECO:0000259" key="13">
    <source>
        <dbReference type="PROSITE" id="PS51384"/>
    </source>
</evidence>
<comment type="subcellular location">
    <subcellularLocation>
        <location evidence="2">Mitochondrion outer membrane</location>
        <topology evidence="2">Single-pass membrane protein</topology>
    </subcellularLocation>
</comment>
<dbReference type="VEuPathDB" id="FungiDB:AMAG_14869"/>
<keyword evidence="10" id="KW-0496">Mitochondrion</keyword>
<dbReference type="GO" id="GO:0005741">
    <property type="term" value="C:mitochondrial outer membrane"/>
    <property type="evidence" value="ECO:0007669"/>
    <property type="project" value="UniProtKB-SubCell"/>
</dbReference>
<feature type="binding site" evidence="12">
    <location>
        <position position="164"/>
    </location>
    <ligand>
        <name>FAD</name>
        <dbReference type="ChEBI" id="CHEBI:57692"/>
    </ligand>
</feature>
<dbReference type="Gene3D" id="1.20.910.10">
    <property type="entry name" value="Heme oxygenase-like"/>
    <property type="match status" value="1"/>
</dbReference>
<evidence type="ECO:0000313" key="15">
    <source>
        <dbReference type="Proteomes" id="UP000054350"/>
    </source>
</evidence>
<organism evidence="14 15">
    <name type="scientific">Allomyces macrogynus (strain ATCC 38327)</name>
    <name type="common">Allomyces javanicus var. macrogynus</name>
    <dbReference type="NCBI Taxonomy" id="578462"/>
    <lineage>
        <taxon>Eukaryota</taxon>
        <taxon>Fungi</taxon>
        <taxon>Fungi incertae sedis</taxon>
        <taxon>Blastocladiomycota</taxon>
        <taxon>Blastocladiomycetes</taxon>
        <taxon>Blastocladiales</taxon>
        <taxon>Blastocladiaceae</taxon>
        <taxon>Allomyces</taxon>
    </lineage>
</organism>
<gene>
    <name evidence="14" type="ORF">AMAG_14869</name>
</gene>
<dbReference type="OrthoDB" id="5575952at2759"/>
<feature type="domain" description="FAD-binding FR-type" evidence="13">
    <location>
        <begin position="90"/>
        <end position="189"/>
    </location>
</feature>
<dbReference type="STRING" id="578462.A0A0L0T5L3"/>
<dbReference type="SUPFAM" id="SSF52343">
    <property type="entry name" value="Ferredoxin reductase-like, C-terminal NADP-linked domain"/>
    <property type="match status" value="1"/>
</dbReference>
<dbReference type="InterPro" id="IPR017927">
    <property type="entry name" value="FAD-bd_FR_type"/>
</dbReference>
<evidence type="ECO:0000256" key="2">
    <source>
        <dbReference type="ARBA" id="ARBA00004572"/>
    </source>
</evidence>
<evidence type="ECO:0000256" key="10">
    <source>
        <dbReference type="ARBA" id="ARBA00023128"/>
    </source>
</evidence>
<proteinExistence type="inferred from homology"/>
<keyword evidence="5 12" id="KW-0285">Flavoprotein</keyword>
<dbReference type="InterPro" id="IPR001834">
    <property type="entry name" value="CBR-like"/>
</dbReference>
<comment type="catalytic activity">
    <reaction evidence="11">
        <text>2 Fe(III)-[cytochrome b5] + NADH = 2 Fe(II)-[cytochrome b5] + NAD(+) + H(+)</text>
        <dbReference type="Rhea" id="RHEA:46680"/>
        <dbReference type="Rhea" id="RHEA-COMP:10438"/>
        <dbReference type="Rhea" id="RHEA-COMP:10439"/>
        <dbReference type="ChEBI" id="CHEBI:15378"/>
        <dbReference type="ChEBI" id="CHEBI:29033"/>
        <dbReference type="ChEBI" id="CHEBI:29034"/>
        <dbReference type="ChEBI" id="CHEBI:57540"/>
        <dbReference type="ChEBI" id="CHEBI:57945"/>
        <dbReference type="EC" id="1.6.2.2"/>
    </reaction>
</comment>
<evidence type="ECO:0000313" key="14">
    <source>
        <dbReference type="EMBL" id="KNE70032.1"/>
    </source>
</evidence>
<evidence type="ECO:0000256" key="12">
    <source>
        <dbReference type="PIRSR" id="PIRSR601834-1"/>
    </source>
</evidence>
<dbReference type="InterPro" id="IPR001433">
    <property type="entry name" value="OxRdtase_FAD/NAD-bd"/>
</dbReference>
<dbReference type="PRINTS" id="PR00371">
    <property type="entry name" value="FPNCR"/>
</dbReference>
<dbReference type="CDD" id="cd19357">
    <property type="entry name" value="TenA_E_At3g16990-like"/>
    <property type="match status" value="1"/>
</dbReference>
<name>A0A0L0T5L3_ALLM3</name>
<dbReference type="PRINTS" id="PR00406">
    <property type="entry name" value="CYTB5RDTASE"/>
</dbReference>
<dbReference type="InterPro" id="IPR039261">
    <property type="entry name" value="FNR_nucleotide-bd"/>
</dbReference>
<evidence type="ECO:0000256" key="4">
    <source>
        <dbReference type="ARBA" id="ARBA00012011"/>
    </source>
</evidence>
<feature type="binding site" evidence="12">
    <location>
        <position position="206"/>
    </location>
    <ligand>
        <name>FAD</name>
        <dbReference type="ChEBI" id="CHEBI:57692"/>
    </ligand>
</feature>
<evidence type="ECO:0000256" key="6">
    <source>
        <dbReference type="ARBA" id="ARBA00022787"/>
    </source>
</evidence>
<dbReference type="SUPFAM" id="SSF63380">
    <property type="entry name" value="Riboflavin synthase domain-like"/>
    <property type="match status" value="1"/>
</dbReference>
<dbReference type="CDD" id="cd06183">
    <property type="entry name" value="cyt_b5_reduct_like"/>
    <property type="match status" value="1"/>
</dbReference>
<dbReference type="InterPro" id="IPR001709">
    <property type="entry name" value="Flavoprot_Pyr_Nucl_cyt_Rdtase"/>
</dbReference>
<evidence type="ECO:0000256" key="9">
    <source>
        <dbReference type="ARBA" id="ARBA00023027"/>
    </source>
</evidence>
<reference evidence="14 15" key="1">
    <citation type="submission" date="2009-11" db="EMBL/GenBank/DDBJ databases">
        <title>Annotation of Allomyces macrogynus ATCC 38327.</title>
        <authorList>
            <consortium name="The Broad Institute Genome Sequencing Platform"/>
            <person name="Russ C."/>
            <person name="Cuomo C."/>
            <person name="Burger G."/>
            <person name="Gray M.W."/>
            <person name="Holland P.W.H."/>
            <person name="King N."/>
            <person name="Lang F.B.F."/>
            <person name="Roger A.J."/>
            <person name="Ruiz-Trillo I."/>
            <person name="Young S.K."/>
            <person name="Zeng Q."/>
            <person name="Gargeya S."/>
            <person name="Fitzgerald M."/>
            <person name="Haas B."/>
            <person name="Abouelleil A."/>
            <person name="Alvarado L."/>
            <person name="Arachchi H.M."/>
            <person name="Berlin A."/>
            <person name="Chapman S.B."/>
            <person name="Gearin G."/>
            <person name="Goldberg J."/>
            <person name="Griggs A."/>
            <person name="Gujja S."/>
            <person name="Hansen M."/>
            <person name="Heiman D."/>
            <person name="Howarth C."/>
            <person name="Larimer J."/>
            <person name="Lui A."/>
            <person name="MacDonald P.J.P."/>
            <person name="McCowen C."/>
            <person name="Montmayeur A."/>
            <person name="Murphy C."/>
            <person name="Neiman D."/>
            <person name="Pearson M."/>
            <person name="Priest M."/>
            <person name="Roberts A."/>
            <person name="Saif S."/>
            <person name="Shea T."/>
            <person name="Sisk P."/>
            <person name="Stolte C."/>
            <person name="Sykes S."/>
            <person name="Wortman J."/>
            <person name="Nusbaum C."/>
            <person name="Birren B."/>
        </authorList>
    </citation>
    <scope>NUCLEOTIDE SEQUENCE [LARGE SCALE GENOMIC DNA]</scope>
    <source>
        <strain evidence="14 15">ATCC 38327</strain>
    </source>
</reference>
<evidence type="ECO:0000256" key="3">
    <source>
        <dbReference type="ARBA" id="ARBA00006105"/>
    </source>
</evidence>
<dbReference type="PANTHER" id="PTHR19370:SF171">
    <property type="entry name" value="NADH-CYTOCHROME B5 REDUCTASE 2"/>
    <property type="match status" value="1"/>
</dbReference>
<comment type="similarity">
    <text evidence="3">Belongs to the flavoprotein pyridine nucleotide cytochrome reductase family.</text>
</comment>
<dbReference type="PANTHER" id="PTHR19370">
    <property type="entry name" value="NADH-CYTOCHROME B5 REDUCTASE"/>
    <property type="match status" value="1"/>
</dbReference>
<dbReference type="Pfam" id="PF00970">
    <property type="entry name" value="FAD_binding_6"/>
    <property type="match status" value="1"/>
</dbReference>
<feature type="binding site" evidence="12">
    <location>
        <position position="155"/>
    </location>
    <ligand>
        <name>FAD</name>
        <dbReference type="ChEBI" id="CHEBI:57692"/>
    </ligand>
</feature>
<feature type="binding site" evidence="12">
    <location>
        <position position="139"/>
    </location>
    <ligand>
        <name>FAD</name>
        <dbReference type="ChEBI" id="CHEBI:57692"/>
    </ligand>
</feature>
<feature type="binding site" evidence="12">
    <location>
        <position position="140"/>
    </location>
    <ligand>
        <name>FAD</name>
        <dbReference type="ChEBI" id="CHEBI:57692"/>
    </ligand>
</feature>
<feature type="binding site" evidence="12">
    <location>
        <position position="138"/>
    </location>
    <ligand>
        <name>FAD</name>
        <dbReference type="ChEBI" id="CHEBI:57692"/>
    </ligand>
</feature>
<evidence type="ECO:0000256" key="5">
    <source>
        <dbReference type="ARBA" id="ARBA00022630"/>
    </source>
</evidence>
<keyword evidence="6" id="KW-1000">Mitochondrion outer membrane</keyword>
<keyword evidence="6" id="KW-0472">Membrane</keyword>
<dbReference type="InterPro" id="IPR017938">
    <property type="entry name" value="Riboflavin_synthase-like_b-brl"/>
</dbReference>
<feature type="binding site" evidence="12">
    <location>
        <position position="157"/>
    </location>
    <ligand>
        <name>FAD</name>
        <dbReference type="ChEBI" id="CHEBI:57692"/>
    </ligand>
</feature>